<evidence type="ECO:0000259" key="13">
    <source>
        <dbReference type="Pfam" id="PF00155"/>
    </source>
</evidence>
<organism evidence="14 15">
    <name type="scientific">Kordiimonas pumila</name>
    <dbReference type="NCBI Taxonomy" id="2161677"/>
    <lineage>
        <taxon>Bacteria</taxon>
        <taxon>Pseudomonadati</taxon>
        <taxon>Pseudomonadota</taxon>
        <taxon>Alphaproteobacteria</taxon>
        <taxon>Kordiimonadales</taxon>
        <taxon>Kordiimonadaceae</taxon>
        <taxon>Kordiimonas</taxon>
    </lineage>
</organism>
<comment type="caution">
    <text evidence="14">The sequence shown here is derived from an EMBL/GenBank/DDBJ whole genome shotgun (WGS) entry which is preliminary data.</text>
</comment>
<comment type="catalytic activity">
    <reaction evidence="11">
        <text>6-carboxyhexanoyl-[ACP] + L-alanine + H(+) = (8S)-8-amino-7-oxononanoate + holo-[ACP] + CO2</text>
        <dbReference type="Rhea" id="RHEA:42288"/>
        <dbReference type="Rhea" id="RHEA-COMP:9685"/>
        <dbReference type="Rhea" id="RHEA-COMP:9955"/>
        <dbReference type="ChEBI" id="CHEBI:15378"/>
        <dbReference type="ChEBI" id="CHEBI:16526"/>
        <dbReference type="ChEBI" id="CHEBI:57972"/>
        <dbReference type="ChEBI" id="CHEBI:64479"/>
        <dbReference type="ChEBI" id="CHEBI:78846"/>
        <dbReference type="ChEBI" id="CHEBI:149468"/>
        <dbReference type="EC" id="2.3.1.47"/>
    </reaction>
</comment>
<dbReference type="EMBL" id="JBHRSL010000001">
    <property type="protein sequence ID" value="MFC3050393.1"/>
    <property type="molecule type" value="Genomic_DNA"/>
</dbReference>
<protein>
    <recommendedName>
        <fullName evidence="5">8-amino-7-oxononanoate synthase</fullName>
        <ecNumber evidence="5">2.3.1.47</ecNumber>
    </recommendedName>
    <alternativeName>
        <fullName evidence="9">7-keto-8-amino-pelargonic acid synthase</fullName>
    </alternativeName>
    <alternativeName>
        <fullName evidence="10">8-amino-7-ketopelargonate synthase</fullName>
    </alternativeName>
</protein>
<name>A0ABV7CZT2_9PROT</name>
<evidence type="ECO:0000256" key="10">
    <source>
        <dbReference type="ARBA" id="ARBA00033381"/>
    </source>
</evidence>
<keyword evidence="14" id="KW-0032">Aminotransferase</keyword>
<dbReference type="EC" id="2.3.1.47" evidence="5"/>
<gene>
    <name evidence="14" type="ORF">ACFOKA_00590</name>
</gene>
<feature type="domain" description="Aminotransferase class I/classII large" evidence="13">
    <location>
        <begin position="46"/>
        <end position="380"/>
    </location>
</feature>
<dbReference type="InterPro" id="IPR015421">
    <property type="entry name" value="PyrdxlP-dep_Trfase_major"/>
</dbReference>
<evidence type="ECO:0000256" key="1">
    <source>
        <dbReference type="ARBA" id="ARBA00001933"/>
    </source>
</evidence>
<comment type="cofactor">
    <cofactor evidence="1 12">
        <name>pyridoxal 5'-phosphate</name>
        <dbReference type="ChEBI" id="CHEBI:597326"/>
    </cofactor>
</comment>
<dbReference type="PROSITE" id="PS00599">
    <property type="entry name" value="AA_TRANSFER_CLASS_2"/>
    <property type="match status" value="1"/>
</dbReference>
<evidence type="ECO:0000256" key="7">
    <source>
        <dbReference type="ARBA" id="ARBA00022756"/>
    </source>
</evidence>
<sequence length="391" mass="41749">MSNFENSLNAFAEQKLASLEAKNQRRSLFAMERRYGMDIETADGSHLISFTDNDYLGLSTHPDVVNAAIEATRKYGAGSGASRLVTGNHPLYDALEEKIAQIKGTESAAVFGSGYLANVGIIPTFIGKKDLIIADELVHTCIHAGMALSNAKTLYFRHNDADHAAELMAEHRHNHPHAMIIVDGVYSMDGDIAPLIALGELAQKYDAWLMNDDAHALGTIGSGRGSAHACGAEHLVPLQMGTLSKAVGAYGGYLAASKPVIDFIKTRARSFIYTTGLPPGTIGAALKALEMIESNPTLTARPTQLAQHFAKSLQLPTPETPIVPLVIGAETDALAASAKLAEKGFKVTAFRPPTVPEGTSRLRFTFSASHRDSDIERLITACRKLSLGGAA</sequence>
<reference evidence="15" key="1">
    <citation type="journal article" date="2019" name="Int. J. Syst. Evol. Microbiol.">
        <title>The Global Catalogue of Microorganisms (GCM) 10K type strain sequencing project: providing services to taxonomists for standard genome sequencing and annotation.</title>
        <authorList>
            <consortium name="The Broad Institute Genomics Platform"/>
            <consortium name="The Broad Institute Genome Sequencing Center for Infectious Disease"/>
            <person name="Wu L."/>
            <person name="Ma J."/>
        </authorList>
    </citation>
    <scope>NUCLEOTIDE SEQUENCE [LARGE SCALE GENOMIC DNA]</scope>
    <source>
        <strain evidence="15">KCTC 62164</strain>
    </source>
</reference>
<dbReference type="Gene3D" id="3.40.640.10">
    <property type="entry name" value="Type I PLP-dependent aspartate aminotransferase-like (Major domain)"/>
    <property type="match status" value="1"/>
</dbReference>
<dbReference type="CDD" id="cd06454">
    <property type="entry name" value="KBL_like"/>
    <property type="match status" value="1"/>
</dbReference>
<dbReference type="RefSeq" id="WP_194214787.1">
    <property type="nucleotide sequence ID" value="NZ_CP061205.1"/>
</dbReference>
<dbReference type="InterPro" id="IPR050087">
    <property type="entry name" value="AON_synthase_class-II"/>
</dbReference>
<evidence type="ECO:0000256" key="8">
    <source>
        <dbReference type="ARBA" id="ARBA00022898"/>
    </source>
</evidence>
<dbReference type="Pfam" id="PF00155">
    <property type="entry name" value="Aminotran_1_2"/>
    <property type="match status" value="1"/>
</dbReference>
<dbReference type="InterPro" id="IPR015422">
    <property type="entry name" value="PyrdxlP-dep_Trfase_small"/>
</dbReference>
<comment type="pathway">
    <text evidence="2">Cofactor biosynthesis; biotin biosynthesis.</text>
</comment>
<evidence type="ECO:0000256" key="3">
    <source>
        <dbReference type="ARBA" id="ARBA00010008"/>
    </source>
</evidence>
<dbReference type="GO" id="GO:0008483">
    <property type="term" value="F:transaminase activity"/>
    <property type="evidence" value="ECO:0007669"/>
    <property type="project" value="UniProtKB-KW"/>
</dbReference>
<dbReference type="SUPFAM" id="SSF53383">
    <property type="entry name" value="PLP-dependent transferases"/>
    <property type="match status" value="1"/>
</dbReference>
<dbReference type="Proteomes" id="UP001595444">
    <property type="component" value="Unassembled WGS sequence"/>
</dbReference>
<evidence type="ECO:0000256" key="5">
    <source>
        <dbReference type="ARBA" id="ARBA00013187"/>
    </source>
</evidence>
<dbReference type="InterPro" id="IPR001917">
    <property type="entry name" value="Aminotrans_II_pyridoxalP_BS"/>
</dbReference>
<comment type="subunit">
    <text evidence="4">Homodimer.</text>
</comment>
<dbReference type="Gene3D" id="3.90.1150.10">
    <property type="entry name" value="Aspartate Aminotransferase, domain 1"/>
    <property type="match status" value="1"/>
</dbReference>
<evidence type="ECO:0000256" key="11">
    <source>
        <dbReference type="ARBA" id="ARBA00047715"/>
    </source>
</evidence>
<dbReference type="InterPro" id="IPR015424">
    <property type="entry name" value="PyrdxlP-dep_Trfase"/>
</dbReference>
<evidence type="ECO:0000256" key="9">
    <source>
        <dbReference type="ARBA" id="ARBA00032610"/>
    </source>
</evidence>
<dbReference type="PANTHER" id="PTHR13693:SF100">
    <property type="entry name" value="8-AMINO-7-OXONONANOATE SYNTHASE"/>
    <property type="match status" value="1"/>
</dbReference>
<dbReference type="InterPro" id="IPR004839">
    <property type="entry name" value="Aminotransferase_I/II_large"/>
</dbReference>
<evidence type="ECO:0000313" key="15">
    <source>
        <dbReference type="Proteomes" id="UP001595444"/>
    </source>
</evidence>
<evidence type="ECO:0000313" key="14">
    <source>
        <dbReference type="EMBL" id="MFC3050393.1"/>
    </source>
</evidence>
<evidence type="ECO:0000256" key="4">
    <source>
        <dbReference type="ARBA" id="ARBA00011738"/>
    </source>
</evidence>
<evidence type="ECO:0000256" key="12">
    <source>
        <dbReference type="RuleBase" id="RU003693"/>
    </source>
</evidence>
<evidence type="ECO:0000256" key="2">
    <source>
        <dbReference type="ARBA" id="ARBA00004746"/>
    </source>
</evidence>
<proteinExistence type="inferred from homology"/>
<dbReference type="PANTHER" id="PTHR13693">
    <property type="entry name" value="CLASS II AMINOTRANSFERASE/8-AMINO-7-OXONONANOATE SYNTHASE"/>
    <property type="match status" value="1"/>
</dbReference>
<keyword evidence="6" id="KW-0808">Transferase</keyword>
<accession>A0ABV7CZT2</accession>
<keyword evidence="15" id="KW-1185">Reference proteome</keyword>
<keyword evidence="8 12" id="KW-0663">Pyridoxal phosphate</keyword>
<comment type="similarity">
    <text evidence="3">Belongs to the class-II pyridoxal-phosphate-dependent aminotransferase family. BioF subfamily.</text>
</comment>
<keyword evidence="7" id="KW-0093">Biotin biosynthesis</keyword>
<evidence type="ECO:0000256" key="6">
    <source>
        <dbReference type="ARBA" id="ARBA00022679"/>
    </source>
</evidence>